<dbReference type="EMBL" id="JANCMU010000001">
    <property type="protein sequence ID" value="MDG4945222.1"/>
    <property type="molecule type" value="Genomic_DNA"/>
</dbReference>
<name>A0A9X4RVX6_9FLAO</name>
<dbReference type="InterPro" id="IPR011951">
    <property type="entry name" value="HAD-SF_hydro_IA_YjjG/PynA"/>
</dbReference>
<dbReference type="PANTHER" id="PTHR47478">
    <property type="match status" value="1"/>
</dbReference>
<proteinExistence type="predicted"/>
<dbReference type="InterPro" id="IPR036412">
    <property type="entry name" value="HAD-like_sf"/>
</dbReference>
<dbReference type="SFLD" id="SFLDS00003">
    <property type="entry name" value="Haloacid_Dehalogenase"/>
    <property type="match status" value="1"/>
</dbReference>
<dbReference type="NCBIfam" id="TIGR01549">
    <property type="entry name" value="HAD-SF-IA-v1"/>
    <property type="match status" value="1"/>
</dbReference>
<accession>A0A9X4RVX6</accession>
<dbReference type="Proteomes" id="UP001152599">
    <property type="component" value="Unassembled WGS sequence"/>
</dbReference>
<evidence type="ECO:0000313" key="2">
    <source>
        <dbReference type="Proteomes" id="UP001152599"/>
    </source>
</evidence>
<dbReference type="RefSeq" id="WP_304419908.1">
    <property type="nucleotide sequence ID" value="NZ_JANCMU010000001.1"/>
</dbReference>
<dbReference type="PANTHER" id="PTHR47478:SF1">
    <property type="entry name" value="PYRIMIDINE 5'-NUCLEOTIDASE YJJG"/>
    <property type="match status" value="1"/>
</dbReference>
<dbReference type="InterPro" id="IPR052550">
    <property type="entry name" value="Pyrimidine_5'-ntase_YjjG"/>
</dbReference>
<comment type="caution">
    <text evidence="1">The sequence shown here is derived from an EMBL/GenBank/DDBJ whole genome shotgun (WGS) entry which is preliminary data.</text>
</comment>
<dbReference type="Pfam" id="PF00702">
    <property type="entry name" value="Hydrolase"/>
    <property type="match status" value="1"/>
</dbReference>
<evidence type="ECO:0000313" key="1">
    <source>
        <dbReference type="EMBL" id="MDG4945222.1"/>
    </source>
</evidence>
<dbReference type="Gene3D" id="1.10.150.240">
    <property type="entry name" value="Putative phosphatase, domain 2"/>
    <property type="match status" value="1"/>
</dbReference>
<dbReference type="SFLD" id="SFLDG01129">
    <property type="entry name" value="C1.5:_HAD__Beta-PGM__Phosphata"/>
    <property type="match status" value="1"/>
</dbReference>
<dbReference type="Gene3D" id="3.40.50.1000">
    <property type="entry name" value="HAD superfamily/HAD-like"/>
    <property type="match status" value="1"/>
</dbReference>
<gene>
    <name evidence="1" type="ORF">NMK71_02245</name>
</gene>
<dbReference type="InterPro" id="IPR023198">
    <property type="entry name" value="PGP-like_dom2"/>
</dbReference>
<protein>
    <submittedName>
        <fullName evidence="1">YjjG family noncanonical pyrimidine nucleotidase</fullName>
    </submittedName>
</protein>
<dbReference type="SUPFAM" id="SSF56784">
    <property type="entry name" value="HAD-like"/>
    <property type="match status" value="1"/>
</dbReference>
<dbReference type="NCBIfam" id="TIGR02254">
    <property type="entry name" value="YjjG_YfnB"/>
    <property type="match status" value="1"/>
</dbReference>
<dbReference type="AlphaFoldDB" id="A0A9X4RVX6"/>
<reference evidence="1" key="1">
    <citation type="submission" date="2022-07" db="EMBL/GenBank/DDBJ databases">
        <title>Description and genome-wide analysis of Profundicola chukchiensis gen. nov., sp. nov., marine bacteria isolated from bottom sediments of the Chukchi Sea.</title>
        <authorList>
            <person name="Romanenko L."/>
            <person name="Otstavnykh N."/>
            <person name="Kurilenko V."/>
            <person name="Eremeev V."/>
            <person name="Velansky P."/>
            <person name="Mikhailov V."/>
            <person name="Isaeva M."/>
        </authorList>
    </citation>
    <scope>NUCLEOTIDE SEQUENCE</scope>
    <source>
        <strain evidence="1">KMM 9713</strain>
    </source>
</reference>
<dbReference type="GO" id="GO:0008253">
    <property type="term" value="F:5'-nucleotidase activity"/>
    <property type="evidence" value="ECO:0007669"/>
    <property type="project" value="InterPro"/>
</dbReference>
<organism evidence="1 2">
    <name type="scientific">Profundicola chukchiensis</name>
    <dbReference type="NCBI Taxonomy" id="2961959"/>
    <lineage>
        <taxon>Bacteria</taxon>
        <taxon>Pseudomonadati</taxon>
        <taxon>Bacteroidota</taxon>
        <taxon>Flavobacteriia</taxon>
        <taxon>Flavobacteriales</taxon>
        <taxon>Weeksellaceae</taxon>
        <taxon>Profundicola</taxon>
    </lineage>
</organism>
<keyword evidence="2" id="KW-1185">Reference proteome</keyword>
<dbReference type="InterPro" id="IPR023214">
    <property type="entry name" value="HAD_sf"/>
</dbReference>
<sequence>MDKARVEHVFFDLDNTLWDHRGNSEVTLEQMFKDYEITKKYNVTFEEWHEVFYDINEKLWEDLSEAKISKDDLRERRFKDPFAHFDIHEEGLGLEFEDEYLARMGKMKGTVEGAQEILEYLSDKYTIHIITNGFIEVSEDKLKNADLLKYITTLTCADEIGVRKPDNRIFELANNKAGSTKENAVIIGDDWVADVIGGTNFGWQAIFLDCFNEKPSLEGVPNITSLFELKELL</sequence>
<dbReference type="InterPro" id="IPR006439">
    <property type="entry name" value="HAD-SF_hydro_IA"/>
</dbReference>